<evidence type="ECO:0000313" key="3">
    <source>
        <dbReference type="EMBL" id="SMF76813.1"/>
    </source>
</evidence>
<keyword evidence="1" id="KW-0472">Membrane</keyword>
<evidence type="ECO:0000259" key="2">
    <source>
        <dbReference type="PROSITE" id="PS50943"/>
    </source>
</evidence>
<dbReference type="PROSITE" id="PS50943">
    <property type="entry name" value="HTH_CROC1"/>
    <property type="match status" value="1"/>
</dbReference>
<dbReference type="Gene3D" id="1.10.260.40">
    <property type="entry name" value="lambda repressor-like DNA-binding domains"/>
    <property type="match status" value="1"/>
</dbReference>
<keyword evidence="1" id="KW-0812">Transmembrane</keyword>
<dbReference type="GO" id="GO:0003677">
    <property type="term" value="F:DNA binding"/>
    <property type="evidence" value="ECO:0007669"/>
    <property type="project" value="UniProtKB-KW"/>
</dbReference>
<proteinExistence type="predicted"/>
<feature type="transmembrane region" description="Helical" evidence="1">
    <location>
        <begin position="193"/>
        <end position="210"/>
    </location>
</feature>
<keyword evidence="4" id="KW-1185">Reference proteome</keyword>
<dbReference type="SUPFAM" id="SSF48452">
    <property type="entry name" value="TPR-like"/>
    <property type="match status" value="1"/>
</dbReference>
<evidence type="ECO:0000256" key="1">
    <source>
        <dbReference type="SAM" id="Phobius"/>
    </source>
</evidence>
<keyword evidence="1" id="KW-1133">Transmembrane helix</keyword>
<feature type="domain" description="HTH cro/C1-type" evidence="2">
    <location>
        <begin position="12"/>
        <end position="67"/>
    </location>
</feature>
<dbReference type="EMBL" id="FWZT01000030">
    <property type="protein sequence ID" value="SMF76813.1"/>
    <property type="molecule type" value="Genomic_DNA"/>
</dbReference>
<dbReference type="InterPro" id="IPR010982">
    <property type="entry name" value="Lambda_DNA-bd_dom_sf"/>
</dbReference>
<evidence type="ECO:0000313" key="4">
    <source>
        <dbReference type="Proteomes" id="UP000192907"/>
    </source>
</evidence>
<sequence>MKNRLKINREALRQEVDAAGLKKGDLAAMLSVTRETFSRWLSGKIPYIDEDKLLLLARVLQCQPSQLSDELKQTVPAPLRPKHEEISGDKVIEMALVAGYYNELSSLIAHSQSSVIENLRINSLLVDSVSRILNLELSQFLAIVQKSTNLELNYERFDTAARKNLLEALASLIDDDLTLAVKRFRIVIIRAQSFWLIGLAYLGLALSQIFQGKRSEARESLRQGLDLYVSSEIILDQWVGGNLHLVSIWLSLDEPQQAMHHLNMAKEIFDEIPAAHSLVRCLSYEAIIASYQGNSDRSLYLTRKVLSKKSDLPHIFQLEVLLNCSSSLNGLDHGIKLDQIFDDFRNLNKRMIKLAKSLKVPTSNNHLESQ</sequence>
<keyword evidence="3" id="KW-0238">DNA-binding</keyword>
<reference evidence="4" key="1">
    <citation type="submission" date="2017-04" db="EMBL/GenBank/DDBJ databases">
        <authorList>
            <person name="Varghese N."/>
            <person name="Submissions S."/>
        </authorList>
    </citation>
    <scope>NUCLEOTIDE SEQUENCE [LARGE SCALE GENOMIC DNA]</scope>
    <source>
        <strain evidence="4">RKEM611</strain>
    </source>
</reference>
<dbReference type="InterPro" id="IPR001387">
    <property type="entry name" value="Cro/C1-type_HTH"/>
</dbReference>
<dbReference type="Gene3D" id="1.25.40.10">
    <property type="entry name" value="Tetratricopeptide repeat domain"/>
    <property type="match status" value="1"/>
</dbReference>
<dbReference type="SMART" id="SM00530">
    <property type="entry name" value="HTH_XRE"/>
    <property type="match status" value="1"/>
</dbReference>
<organism evidence="3 4">
    <name type="scientific">Pseudobacteriovorax antillogorgiicola</name>
    <dbReference type="NCBI Taxonomy" id="1513793"/>
    <lineage>
        <taxon>Bacteria</taxon>
        <taxon>Pseudomonadati</taxon>
        <taxon>Bdellovibrionota</taxon>
        <taxon>Oligoflexia</taxon>
        <taxon>Oligoflexales</taxon>
        <taxon>Pseudobacteriovoracaceae</taxon>
        <taxon>Pseudobacteriovorax</taxon>
    </lineage>
</organism>
<dbReference type="AlphaFoldDB" id="A0A1Y6CMR9"/>
<protein>
    <submittedName>
        <fullName evidence="3">Cro/C1-type HTH DNA-binding domain-containing protein</fullName>
    </submittedName>
</protein>
<dbReference type="Pfam" id="PF13443">
    <property type="entry name" value="HTH_26"/>
    <property type="match status" value="1"/>
</dbReference>
<dbReference type="SUPFAM" id="SSF47413">
    <property type="entry name" value="lambda repressor-like DNA-binding domains"/>
    <property type="match status" value="1"/>
</dbReference>
<dbReference type="STRING" id="1513793.SAMN06296036_13068"/>
<dbReference type="Proteomes" id="UP000192907">
    <property type="component" value="Unassembled WGS sequence"/>
</dbReference>
<name>A0A1Y6CMR9_9BACT</name>
<gene>
    <name evidence="3" type="ORF">SAMN06296036_13068</name>
</gene>
<accession>A0A1Y6CMR9</accession>
<dbReference type="RefSeq" id="WP_132324891.1">
    <property type="nucleotide sequence ID" value="NZ_FWZT01000030.1"/>
</dbReference>
<dbReference type="InterPro" id="IPR011990">
    <property type="entry name" value="TPR-like_helical_dom_sf"/>
</dbReference>
<dbReference type="CDD" id="cd00093">
    <property type="entry name" value="HTH_XRE"/>
    <property type="match status" value="1"/>
</dbReference>